<dbReference type="InterPro" id="IPR008271">
    <property type="entry name" value="Ser/Thr_kinase_AS"/>
</dbReference>
<accession>A0A518BDA2</accession>
<dbReference type="PROSITE" id="PS50011">
    <property type="entry name" value="PROTEIN_KINASE_DOM"/>
    <property type="match status" value="1"/>
</dbReference>
<keyword evidence="3 7" id="KW-0418">Kinase</keyword>
<dbReference type="EMBL" id="CP036287">
    <property type="protein sequence ID" value="QDU64956.1"/>
    <property type="molecule type" value="Genomic_DNA"/>
</dbReference>
<keyword evidence="2" id="KW-0547">Nucleotide-binding</keyword>
<dbReference type="EC" id="2.7.11.1" evidence="7"/>
<evidence type="ECO:0000313" key="8">
    <source>
        <dbReference type="Proteomes" id="UP000316921"/>
    </source>
</evidence>
<evidence type="ECO:0000256" key="2">
    <source>
        <dbReference type="ARBA" id="ARBA00022741"/>
    </source>
</evidence>
<evidence type="ECO:0000256" key="3">
    <source>
        <dbReference type="ARBA" id="ARBA00022777"/>
    </source>
</evidence>
<reference evidence="7 8" key="1">
    <citation type="submission" date="2019-02" db="EMBL/GenBank/DDBJ databases">
        <title>Deep-cultivation of Planctomycetes and their phenomic and genomic characterization uncovers novel biology.</title>
        <authorList>
            <person name="Wiegand S."/>
            <person name="Jogler M."/>
            <person name="Boedeker C."/>
            <person name="Pinto D."/>
            <person name="Vollmers J."/>
            <person name="Rivas-Marin E."/>
            <person name="Kohn T."/>
            <person name="Peeters S.H."/>
            <person name="Heuer A."/>
            <person name="Rast P."/>
            <person name="Oberbeckmann S."/>
            <person name="Bunk B."/>
            <person name="Jeske O."/>
            <person name="Meyerdierks A."/>
            <person name="Storesund J.E."/>
            <person name="Kallscheuer N."/>
            <person name="Luecker S."/>
            <person name="Lage O.M."/>
            <person name="Pohl T."/>
            <person name="Merkel B.J."/>
            <person name="Hornburger P."/>
            <person name="Mueller R.-W."/>
            <person name="Bruemmer F."/>
            <person name="Labrenz M."/>
            <person name="Spormann A.M."/>
            <person name="Op den Camp H."/>
            <person name="Overmann J."/>
            <person name="Amann R."/>
            <person name="Jetten M.S.M."/>
            <person name="Mascher T."/>
            <person name="Medema M.H."/>
            <person name="Devos D.P."/>
            <person name="Kaster A.-K."/>
            <person name="Ovreas L."/>
            <person name="Rohde M."/>
            <person name="Galperin M.Y."/>
            <person name="Jogler C."/>
        </authorList>
    </citation>
    <scope>NUCLEOTIDE SEQUENCE [LARGE SCALE GENOMIC DNA]</scope>
    <source>
        <strain evidence="7 8">Pla133</strain>
    </source>
</reference>
<organism evidence="7 8">
    <name type="scientific">Engelhardtia mirabilis</name>
    <dbReference type="NCBI Taxonomy" id="2528011"/>
    <lineage>
        <taxon>Bacteria</taxon>
        <taxon>Pseudomonadati</taxon>
        <taxon>Planctomycetota</taxon>
        <taxon>Planctomycetia</taxon>
        <taxon>Planctomycetia incertae sedis</taxon>
        <taxon>Engelhardtia</taxon>
    </lineage>
</organism>
<evidence type="ECO:0000256" key="4">
    <source>
        <dbReference type="ARBA" id="ARBA00022840"/>
    </source>
</evidence>
<dbReference type="SMART" id="SM00220">
    <property type="entry name" value="S_TKc"/>
    <property type="match status" value="1"/>
</dbReference>
<dbReference type="SUPFAM" id="SSF56112">
    <property type="entry name" value="Protein kinase-like (PK-like)"/>
    <property type="match status" value="1"/>
</dbReference>
<gene>
    <name evidence="7" type="primary">stkP_1</name>
    <name evidence="7" type="ORF">Pla133_00170</name>
</gene>
<evidence type="ECO:0000259" key="6">
    <source>
        <dbReference type="PROSITE" id="PS50011"/>
    </source>
</evidence>
<dbReference type="PANTHER" id="PTHR43289">
    <property type="entry name" value="MITOGEN-ACTIVATED PROTEIN KINASE KINASE KINASE 20-RELATED"/>
    <property type="match status" value="1"/>
</dbReference>
<dbReference type="Proteomes" id="UP000316921">
    <property type="component" value="Chromosome"/>
</dbReference>
<sequence>MAIQRAERERHLASYLDAGDRESAANELLNVVSDDDLEVQLSIDLELRRLGLALRGFTQRAVDETTMLIAGQQQGPGAGGVEAEPSAPTADSPDGPPQTTADAEDLVAGRYRILSRLGRTRQATVHLAHDTHLGVDVALKRVEVDDDSREALQREAAALAQLDHPGVVRVYDVNLGPRPFLTMAFLPGPNLERVLDRLRGAPVTVGPLGNGDASLEVLVERLSSQRARLECAAEIAEALAYCHDRGVLHRDLKPANVVFDAQGRPCLVDLGLAHNTASQFEQRMGLTGGLHGTPAYLAPEQLGQKRTGADPSSDLYSLATLTYELATLERPFERPTVGEMLTAIEKDEVPSVLRASPTAPITLDRVLRAALAKRPEDRHTTVHDLASDLRAVLDGRPVSIGAPGAVESARRLWREHRRKLPWFAAAAGALFVTLAMLVRRAEASALERRVDVVAWEPSLESMRESASELNSLQVATTSIANPWLGDGAVQSVLDSIRSRARELRTDVNAIYLPSEKKGMSLDRKARWLQLFLDLEDILSDEGVSELTRQGPLPWLGSLVSDHRVEMVSPAPFRDRRPELPSWSSNAFEYVAVDPYDAAVPAYYRLRKFESDAVDAPLLGEIEFPHRGTGKSRDGIGFRTVSDGEFEWTAFEGGERTQWFNLRSDPPDLRRLYFGVPSFQVTETVTAGRYKRYCEESGREVPADVGRAPNDDLEAFVSWDQANDFAAWYGCRLPSSEELEIVGERGREDLFPSTIWANGEWVCNLPAAPGAIDMAQYFLWSKFKKDGVESTSGGRLGALRSDFIKWADVACMAGESVDAAQIPEPRVAYRGLAGQTFRLALTRATRAELESSTFRRFE</sequence>
<dbReference type="Gene3D" id="1.10.510.10">
    <property type="entry name" value="Transferase(Phosphotransferase) domain 1"/>
    <property type="match status" value="1"/>
</dbReference>
<keyword evidence="4" id="KW-0067">ATP-binding</keyword>
<dbReference type="CDD" id="cd14014">
    <property type="entry name" value="STKc_PknB_like"/>
    <property type="match status" value="1"/>
</dbReference>
<dbReference type="InterPro" id="IPR011009">
    <property type="entry name" value="Kinase-like_dom_sf"/>
</dbReference>
<keyword evidence="1 7" id="KW-0808">Transferase</keyword>
<dbReference type="PANTHER" id="PTHR43289:SF34">
    <property type="entry name" value="SERINE_THREONINE-PROTEIN KINASE YBDM-RELATED"/>
    <property type="match status" value="1"/>
</dbReference>
<dbReference type="PROSITE" id="PS00108">
    <property type="entry name" value="PROTEIN_KINASE_ST"/>
    <property type="match status" value="1"/>
</dbReference>
<dbReference type="GO" id="GO:0005524">
    <property type="term" value="F:ATP binding"/>
    <property type="evidence" value="ECO:0007669"/>
    <property type="project" value="UniProtKB-KW"/>
</dbReference>
<dbReference type="AlphaFoldDB" id="A0A518BDA2"/>
<protein>
    <submittedName>
        <fullName evidence="7">Serine/threonine-protein kinase StkP</fullName>
        <ecNumber evidence="7">2.7.11.1</ecNumber>
    </submittedName>
</protein>
<dbReference type="KEGG" id="pbap:Pla133_00170"/>
<dbReference type="InterPro" id="IPR016187">
    <property type="entry name" value="CTDL_fold"/>
</dbReference>
<name>A0A518BDA2_9BACT</name>
<evidence type="ECO:0000256" key="1">
    <source>
        <dbReference type="ARBA" id="ARBA00022679"/>
    </source>
</evidence>
<proteinExistence type="predicted"/>
<dbReference type="InterPro" id="IPR000719">
    <property type="entry name" value="Prot_kinase_dom"/>
</dbReference>
<evidence type="ECO:0000256" key="5">
    <source>
        <dbReference type="SAM" id="MobiDB-lite"/>
    </source>
</evidence>
<dbReference type="SUPFAM" id="SSF56436">
    <property type="entry name" value="C-type lectin-like"/>
    <property type="match status" value="1"/>
</dbReference>
<feature type="region of interest" description="Disordered" evidence="5">
    <location>
        <begin position="72"/>
        <end position="103"/>
    </location>
</feature>
<dbReference type="RefSeq" id="WP_145061133.1">
    <property type="nucleotide sequence ID" value="NZ_CP036287.1"/>
</dbReference>
<dbReference type="GO" id="GO:0004674">
    <property type="term" value="F:protein serine/threonine kinase activity"/>
    <property type="evidence" value="ECO:0007669"/>
    <property type="project" value="UniProtKB-EC"/>
</dbReference>
<dbReference type="Pfam" id="PF00069">
    <property type="entry name" value="Pkinase"/>
    <property type="match status" value="1"/>
</dbReference>
<evidence type="ECO:0000313" key="7">
    <source>
        <dbReference type="EMBL" id="QDU64956.1"/>
    </source>
</evidence>
<keyword evidence="8" id="KW-1185">Reference proteome</keyword>
<feature type="domain" description="Protein kinase" evidence="6">
    <location>
        <begin position="111"/>
        <end position="393"/>
    </location>
</feature>
<dbReference type="Gene3D" id="3.30.200.20">
    <property type="entry name" value="Phosphorylase Kinase, domain 1"/>
    <property type="match status" value="1"/>
</dbReference>